<feature type="domain" description="Dihydroorotate dehydrogenase catalytic" evidence="8">
    <location>
        <begin position="301"/>
        <end position="379"/>
    </location>
</feature>
<feature type="domain" description="Dihydroorotate dehydrogenase catalytic" evidence="8">
    <location>
        <begin position="79"/>
        <end position="240"/>
    </location>
</feature>
<protein>
    <recommendedName>
        <fullName evidence="8">Dihydroorotate dehydrogenase catalytic domain-containing protein</fullName>
    </recommendedName>
</protein>
<evidence type="ECO:0000313" key="10">
    <source>
        <dbReference type="Proteomes" id="UP000481861"/>
    </source>
</evidence>
<keyword evidence="10" id="KW-1185">Reference proteome</keyword>
<dbReference type="GO" id="GO:0006207">
    <property type="term" value="P:'de novo' pyrimidine nucleobase biosynthetic process"/>
    <property type="evidence" value="ECO:0007669"/>
    <property type="project" value="TreeGrafter"/>
</dbReference>
<evidence type="ECO:0000256" key="7">
    <source>
        <dbReference type="SAM" id="MobiDB-lite"/>
    </source>
</evidence>
<dbReference type="InterPro" id="IPR005720">
    <property type="entry name" value="Dihydroorotate_DH_cat"/>
</dbReference>
<dbReference type="InterPro" id="IPR013785">
    <property type="entry name" value="Aldolase_TIM"/>
</dbReference>
<comment type="pathway">
    <text evidence="2">Pyrimidine metabolism; UMP biosynthesis via de novo pathway.</text>
</comment>
<dbReference type="Pfam" id="PF01180">
    <property type="entry name" value="DHO_dh"/>
    <property type="match status" value="2"/>
</dbReference>
<feature type="non-terminal residue" evidence="9">
    <location>
        <position position="1"/>
    </location>
</feature>
<proteinExistence type="predicted"/>
<reference evidence="9 10" key="1">
    <citation type="submission" date="2020-01" db="EMBL/GenBank/DDBJ databases">
        <authorList>
            <consortium name="DOE Joint Genome Institute"/>
            <person name="Haridas S."/>
            <person name="Albert R."/>
            <person name="Binder M."/>
            <person name="Bloem J."/>
            <person name="Labutti K."/>
            <person name="Salamov A."/>
            <person name="Andreopoulos B."/>
            <person name="Baker S.E."/>
            <person name="Barry K."/>
            <person name="Bills G."/>
            <person name="Bluhm B.H."/>
            <person name="Cannon C."/>
            <person name="Castanera R."/>
            <person name="Culley D.E."/>
            <person name="Daum C."/>
            <person name="Ezra D."/>
            <person name="Gonzalez J.B."/>
            <person name="Henrissat B."/>
            <person name="Kuo A."/>
            <person name="Liang C."/>
            <person name="Lipzen A."/>
            <person name="Lutzoni F."/>
            <person name="Magnuson J."/>
            <person name="Mondo S."/>
            <person name="Nolan M."/>
            <person name="Ohm R."/>
            <person name="Pangilinan J."/>
            <person name="Park H.-J.H."/>
            <person name="Ramirez L."/>
            <person name="Alfaro M."/>
            <person name="Sun H."/>
            <person name="Tritt A."/>
            <person name="Yoshinaga Y."/>
            <person name="Zwiers L.-H.L."/>
            <person name="Turgeon B.G."/>
            <person name="Goodwin S.B."/>
            <person name="Spatafora J.W."/>
            <person name="Crous P.W."/>
            <person name="Grigoriev I.V."/>
        </authorList>
    </citation>
    <scope>NUCLEOTIDE SEQUENCE [LARGE SCALE GENOMIC DNA]</scope>
    <source>
        <strain evidence="9 10">CBS 611.86</strain>
    </source>
</reference>
<feature type="non-terminal residue" evidence="9">
    <location>
        <position position="379"/>
    </location>
</feature>
<comment type="caution">
    <text evidence="9">The sequence shown here is derived from an EMBL/GenBank/DDBJ whole genome shotgun (WGS) entry which is preliminary data.</text>
</comment>
<dbReference type="PANTHER" id="PTHR48109">
    <property type="entry name" value="DIHYDROOROTATE DEHYDROGENASE (QUINONE), MITOCHONDRIAL-RELATED"/>
    <property type="match status" value="1"/>
</dbReference>
<accession>A0A7C8M3R0</accession>
<dbReference type="InterPro" id="IPR050074">
    <property type="entry name" value="DHO_dehydrogenase"/>
</dbReference>
<feature type="region of interest" description="Disordered" evidence="7">
    <location>
        <begin position="275"/>
        <end position="299"/>
    </location>
</feature>
<dbReference type="GO" id="GO:0005737">
    <property type="term" value="C:cytoplasm"/>
    <property type="evidence" value="ECO:0007669"/>
    <property type="project" value="InterPro"/>
</dbReference>
<evidence type="ECO:0000256" key="2">
    <source>
        <dbReference type="ARBA" id="ARBA00004725"/>
    </source>
</evidence>
<dbReference type="Gene3D" id="3.20.20.70">
    <property type="entry name" value="Aldolase class I"/>
    <property type="match status" value="1"/>
</dbReference>
<evidence type="ECO:0000313" key="9">
    <source>
        <dbReference type="EMBL" id="KAF2866721.1"/>
    </source>
</evidence>
<keyword evidence="5" id="KW-0665">Pyrimidine biosynthesis</keyword>
<dbReference type="GO" id="GO:0004152">
    <property type="term" value="F:dihydroorotate dehydrogenase activity"/>
    <property type="evidence" value="ECO:0007669"/>
    <property type="project" value="TreeGrafter"/>
</dbReference>
<dbReference type="InterPro" id="IPR023359">
    <property type="entry name" value="Dihydro_DH_chainA_dom2"/>
</dbReference>
<dbReference type="GO" id="GO:0006221">
    <property type="term" value="P:pyrimidine nucleotide biosynthetic process"/>
    <property type="evidence" value="ECO:0007669"/>
    <property type="project" value="UniProtKB-KW"/>
</dbReference>
<keyword evidence="4" id="KW-0288">FMN</keyword>
<dbReference type="Gene3D" id="2.30.26.10">
    <property type="entry name" value="Dihydroorotate Dehydrogenase A, chain A, domain 2"/>
    <property type="match status" value="1"/>
</dbReference>
<dbReference type="SUPFAM" id="SSF51395">
    <property type="entry name" value="FMN-linked oxidoreductases"/>
    <property type="match status" value="1"/>
</dbReference>
<feature type="compositionally biased region" description="Acidic residues" evidence="7">
    <location>
        <begin position="109"/>
        <end position="118"/>
    </location>
</feature>
<gene>
    <name evidence="9" type="ORF">BDV95DRAFT_440691</name>
</gene>
<dbReference type="OrthoDB" id="14784at2759"/>
<dbReference type="EMBL" id="JAADJZ010000026">
    <property type="protein sequence ID" value="KAF2866721.1"/>
    <property type="molecule type" value="Genomic_DNA"/>
</dbReference>
<organism evidence="9 10">
    <name type="scientific">Massariosphaeria phaeospora</name>
    <dbReference type="NCBI Taxonomy" id="100035"/>
    <lineage>
        <taxon>Eukaryota</taxon>
        <taxon>Fungi</taxon>
        <taxon>Dikarya</taxon>
        <taxon>Ascomycota</taxon>
        <taxon>Pezizomycotina</taxon>
        <taxon>Dothideomycetes</taxon>
        <taxon>Pleosporomycetidae</taxon>
        <taxon>Pleosporales</taxon>
        <taxon>Pleosporales incertae sedis</taxon>
        <taxon>Massariosphaeria</taxon>
    </lineage>
</organism>
<dbReference type="Proteomes" id="UP000481861">
    <property type="component" value="Unassembled WGS sequence"/>
</dbReference>
<keyword evidence="6" id="KW-0560">Oxidoreductase</keyword>
<feature type="region of interest" description="Disordered" evidence="7">
    <location>
        <begin position="107"/>
        <end position="137"/>
    </location>
</feature>
<evidence type="ECO:0000256" key="5">
    <source>
        <dbReference type="ARBA" id="ARBA00022975"/>
    </source>
</evidence>
<evidence type="ECO:0000259" key="8">
    <source>
        <dbReference type="Pfam" id="PF01180"/>
    </source>
</evidence>
<evidence type="ECO:0000256" key="1">
    <source>
        <dbReference type="ARBA" id="ARBA00001917"/>
    </source>
</evidence>
<evidence type="ECO:0000256" key="6">
    <source>
        <dbReference type="ARBA" id="ARBA00023002"/>
    </source>
</evidence>
<name>A0A7C8M3R0_9PLEO</name>
<evidence type="ECO:0000256" key="3">
    <source>
        <dbReference type="ARBA" id="ARBA00022630"/>
    </source>
</evidence>
<comment type="cofactor">
    <cofactor evidence="1">
        <name>FMN</name>
        <dbReference type="ChEBI" id="CHEBI:58210"/>
    </cofactor>
</comment>
<dbReference type="AlphaFoldDB" id="A0A7C8M3R0"/>
<keyword evidence="3" id="KW-0285">Flavoprotein</keyword>
<dbReference type="PANTHER" id="PTHR48109:SF1">
    <property type="entry name" value="DIHYDROOROTATE DEHYDROGENASE (FUMARATE)"/>
    <property type="match status" value="1"/>
</dbReference>
<sequence length="379" mass="40026">PNHPPPLLNSASPWCTTLSHLRALYASPHTGAITTRTALLGAAAPFPHDDAVHQFTFFNPGSHDALAANPAGGTEDDSKTGSLNTLGYSPIGLDEYLAFVEAISRELAEEKDDDDEDDDKTRKPPRNNNNNNKPIILSVAGPPSSVLSAYHLISTLQPQVHMPLALEINLSCPNIADAPPPAYSAAALGSYFAALQRGRSEQEDEEEEEKEEDKRYAVPIGIKTPPYTYQDQFQQLVDALLEAAETGPETCCPIDFITATNTLGCSLLLTPSTPLSPSLSPSTAPTPSPPTFHPTLHSATNTGLGGLAGTPLHPLALGNVYTIKTLLLQHQQLAHIQIIGVGGVEDAAGYRRMRAVGAAAVGVGTALGRKGVGVFGEII</sequence>
<evidence type="ECO:0000256" key="4">
    <source>
        <dbReference type="ARBA" id="ARBA00022643"/>
    </source>
</evidence>